<evidence type="ECO:0000313" key="3">
    <source>
        <dbReference type="Proteomes" id="UP001564408"/>
    </source>
</evidence>
<evidence type="ECO:0008006" key="4">
    <source>
        <dbReference type="Google" id="ProtNLM"/>
    </source>
</evidence>
<comment type="caution">
    <text evidence="2">The sequence shown here is derived from an EMBL/GenBank/DDBJ whole genome shotgun (WGS) entry which is preliminary data.</text>
</comment>
<protein>
    <recommendedName>
        <fullName evidence="4">DUF4412 domain-containing protein</fullName>
    </recommendedName>
</protein>
<gene>
    <name evidence="2" type="ORF">ABC977_06740</name>
</gene>
<evidence type="ECO:0000313" key="2">
    <source>
        <dbReference type="EMBL" id="MEY6432107.1"/>
    </source>
</evidence>
<reference evidence="2 3" key="1">
    <citation type="submission" date="2024-05" db="EMBL/GenBank/DDBJ databases">
        <title>Genome Sequence and Characterization of the New Strain Purple Sulfur Bacterium of Genus Thioalkalicoccus.</title>
        <authorList>
            <person name="Bryantseva I.A."/>
            <person name="Kyndt J.A."/>
            <person name="Imhoff J.F."/>
        </authorList>
    </citation>
    <scope>NUCLEOTIDE SEQUENCE [LARGE SCALE GENOMIC DNA]</scope>
    <source>
        <strain evidence="2 3">Um2</strain>
    </source>
</reference>
<proteinExistence type="predicted"/>
<dbReference type="EMBL" id="JBDKXB010000006">
    <property type="protein sequence ID" value="MEY6432107.1"/>
    <property type="molecule type" value="Genomic_DNA"/>
</dbReference>
<feature type="signal peptide" evidence="1">
    <location>
        <begin position="1"/>
        <end position="22"/>
    </location>
</feature>
<name>A0ABV4BC82_9GAMM</name>
<sequence length="243" mass="26713">MMMRRLVVIACACLALAAGAQATEFSADEVASFQGDRESGRLYVKSPAVTRSESMGMITINKYPFIYQLFEDTKRYVVTNVEESSSGASGELRPWESGDFQSWVAAQGLTEQGAEKIQGFDTRIYQGEVVLEAGLPPMPIKVWYAQRLDYPVRHEVTVPANAHMGLGVETVTVQLENIEIGPQPDQLFELPDGYTEVASLHEAMGLSEMLPGMFDDGSGPSAEQMEEMLRQLQQMLQDGGGHP</sequence>
<accession>A0ABV4BC82</accession>
<organism evidence="2 3">
    <name type="scientific">Thioalkalicoccus limnaeus</name>
    <dbReference type="NCBI Taxonomy" id="120681"/>
    <lineage>
        <taxon>Bacteria</taxon>
        <taxon>Pseudomonadati</taxon>
        <taxon>Pseudomonadota</taxon>
        <taxon>Gammaproteobacteria</taxon>
        <taxon>Chromatiales</taxon>
        <taxon>Chromatiaceae</taxon>
        <taxon>Thioalkalicoccus</taxon>
    </lineage>
</organism>
<dbReference type="RefSeq" id="WP_369666494.1">
    <property type="nucleotide sequence ID" value="NZ_JBDKXB010000006.1"/>
</dbReference>
<evidence type="ECO:0000256" key="1">
    <source>
        <dbReference type="SAM" id="SignalP"/>
    </source>
</evidence>
<dbReference type="Proteomes" id="UP001564408">
    <property type="component" value="Unassembled WGS sequence"/>
</dbReference>
<keyword evidence="3" id="KW-1185">Reference proteome</keyword>
<keyword evidence="1" id="KW-0732">Signal</keyword>
<feature type="chain" id="PRO_5045768831" description="DUF4412 domain-containing protein" evidence="1">
    <location>
        <begin position="23"/>
        <end position="243"/>
    </location>
</feature>